<dbReference type="InterPro" id="IPR010562">
    <property type="entry name" value="Haemolymph_juvenile_hormone-bd"/>
</dbReference>
<sequence>MQLVFHADVTMRGKYKASGKLLILPISGDGDTVMKIKNCQIVVDMPFEISKNKDGKDVMNLKSYKYRFDVRDGAHYQLSNLFNGNKVLSDSLHNFMNANWKTMTLEFGLPIFDKPVQKIYNSAQVPCLCFLHQEAPYLSHDDVLPVEKCSLEDNQCLKAEFQKAVPVFMSGIPELGIEVMDIMNLADFKFDVSGLQFSLKNGKLKGLKKNIKIVFNIDYEIEKGDNGKDYVVPKDLHFDFEVRDNANFQLTNLFNGNKELSDIMLKFLNENWKQVSQEFGRPMVAEAAKILFKNVKAYFKSNPISDIANI</sequence>
<dbReference type="PANTHER" id="PTHR11008">
    <property type="entry name" value="PROTEIN TAKEOUT-LIKE PROTEIN"/>
    <property type="match status" value="1"/>
</dbReference>
<dbReference type="PANTHER" id="PTHR11008:SF32">
    <property type="entry name" value="CIRCADIAN CLOCK-CONTROLLED PROTEIN DAYWAKE-RELATED"/>
    <property type="match status" value="1"/>
</dbReference>
<dbReference type="EMBL" id="JTDY01003817">
    <property type="protein sequence ID" value="KOB68961.1"/>
    <property type="molecule type" value="Genomic_DNA"/>
</dbReference>
<gene>
    <name evidence="1" type="ORF">OBRU01_17496</name>
</gene>
<proteinExistence type="predicted"/>
<name>A0A0L7L0X2_OPEBR</name>
<dbReference type="Gene3D" id="3.15.10.30">
    <property type="entry name" value="Haemolymph juvenile hormone binding protein"/>
    <property type="match status" value="3"/>
</dbReference>
<accession>A0A0L7L0X2</accession>
<dbReference type="AlphaFoldDB" id="A0A0L7L0X2"/>
<dbReference type="Pfam" id="PF06585">
    <property type="entry name" value="JHBP"/>
    <property type="match status" value="2"/>
</dbReference>
<organism evidence="1 2">
    <name type="scientific">Operophtera brumata</name>
    <name type="common">Winter moth</name>
    <name type="synonym">Phalaena brumata</name>
    <dbReference type="NCBI Taxonomy" id="104452"/>
    <lineage>
        <taxon>Eukaryota</taxon>
        <taxon>Metazoa</taxon>
        <taxon>Ecdysozoa</taxon>
        <taxon>Arthropoda</taxon>
        <taxon>Hexapoda</taxon>
        <taxon>Insecta</taxon>
        <taxon>Pterygota</taxon>
        <taxon>Neoptera</taxon>
        <taxon>Endopterygota</taxon>
        <taxon>Lepidoptera</taxon>
        <taxon>Glossata</taxon>
        <taxon>Ditrysia</taxon>
        <taxon>Geometroidea</taxon>
        <taxon>Geometridae</taxon>
        <taxon>Larentiinae</taxon>
        <taxon>Operophtera</taxon>
    </lineage>
</organism>
<keyword evidence="2" id="KW-1185">Reference proteome</keyword>
<evidence type="ECO:0000313" key="1">
    <source>
        <dbReference type="EMBL" id="KOB68961.1"/>
    </source>
</evidence>
<dbReference type="SMART" id="SM00700">
    <property type="entry name" value="JHBP"/>
    <property type="match status" value="1"/>
</dbReference>
<reference evidence="1 2" key="1">
    <citation type="journal article" date="2015" name="Genome Biol. Evol.">
        <title>The genome of winter moth (Operophtera brumata) provides a genomic perspective on sexual dimorphism and phenology.</title>
        <authorList>
            <person name="Derks M.F."/>
            <person name="Smit S."/>
            <person name="Salis L."/>
            <person name="Schijlen E."/>
            <person name="Bossers A."/>
            <person name="Mateman C."/>
            <person name="Pijl A.S."/>
            <person name="de Ridder D."/>
            <person name="Groenen M.A."/>
            <person name="Visser M.E."/>
            <person name="Megens H.J."/>
        </authorList>
    </citation>
    <scope>NUCLEOTIDE SEQUENCE [LARGE SCALE GENOMIC DNA]</scope>
    <source>
        <strain evidence="1">WM2013NL</strain>
        <tissue evidence="1">Head and thorax</tissue>
    </source>
</reference>
<comment type="caution">
    <text evidence="1">The sequence shown here is derived from an EMBL/GenBank/DDBJ whole genome shotgun (WGS) entry which is preliminary data.</text>
</comment>
<dbReference type="GO" id="GO:0005615">
    <property type="term" value="C:extracellular space"/>
    <property type="evidence" value="ECO:0007669"/>
    <property type="project" value="TreeGrafter"/>
</dbReference>
<dbReference type="InterPro" id="IPR038606">
    <property type="entry name" value="To_sf"/>
</dbReference>
<evidence type="ECO:0000313" key="2">
    <source>
        <dbReference type="Proteomes" id="UP000037510"/>
    </source>
</evidence>
<dbReference type="Proteomes" id="UP000037510">
    <property type="component" value="Unassembled WGS sequence"/>
</dbReference>
<protein>
    <submittedName>
        <fullName evidence="1">Juvenile hormone binding protein-like protein</fullName>
    </submittedName>
</protein>
<dbReference type="STRING" id="104452.A0A0L7L0X2"/>